<sequence>MGLRDLLRKKEDIDRHEAAPDATAAASNLRLQTPEFKFVRSDTHSQEIIHPPSAGPDRKGDASPSSSHFLEVTSAGGRSRSASVSSQLSTSSATPSTTSKARKRLSERLHLSRPRSSSEHVPQDLPDILPGTAGGEEQWEKRATMLAHRTEMVRSRPDTPESNSRPTSRGGLAARPGIGSRAQSTASGQVSTQEIDDDIQEAIRLHEEGDLERSTVLFGRLADPNGANNPLSQVLYGLALRHGWGCKPDVTRAVTYLTAAASNAAAVEQLALQAGLKKGGAAKGELVLAIFELGNSFRHGWGTAKDPVAAKQYYETAANLGDTDAMNETAWCYLEGFGCKKDKFTAAHYYRLAETNGNKTLGNTW</sequence>
<feature type="compositionally biased region" description="Basic and acidic residues" evidence="1">
    <location>
        <begin position="37"/>
        <end position="47"/>
    </location>
</feature>
<dbReference type="InterPro" id="IPR006597">
    <property type="entry name" value="Sel1-like"/>
</dbReference>
<dbReference type="OrthoDB" id="2148946at2759"/>
<dbReference type="Proteomes" id="UP000813385">
    <property type="component" value="Unassembled WGS sequence"/>
</dbReference>
<dbReference type="EMBL" id="JAGPXD010000001">
    <property type="protein sequence ID" value="KAH7376076.1"/>
    <property type="molecule type" value="Genomic_DNA"/>
</dbReference>
<feature type="compositionally biased region" description="Basic and acidic residues" evidence="1">
    <location>
        <begin position="1"/>
        <end position="19"/>
    </location>
</feature>
<reference evidence="2" key="1">
    <citation type="journal article" date="2021" name="Nat. Commun.">
        <title>Genetic determinants of endophytism in the Arabidopsis root mycobiome.</title>
        <authorList>
            <person name="Mesny F."/>
            <person name="Miyauchi S."/>
            <person name="Thiergart T."/>
            <person name="Pickel B."/>
            <person name="Atanasova L."/>
            <person name="Karlsson M."/>
            <person name="Huettel B."/>
            <person name="Barry K.W."/>
            <person name="Haridas S."/>
            <person name="Chen C."/>
            <person name="Bauer D."/>
            <person name="Andreopoulos W."/>
            <person name="Pangilinan J."/>
            <person name="LaButti K."/>
            <person name="Riley R."/>
            <person name="Lipzen A."/>
            <person name="Clum A."/>
            <person name="Drula E."/>
            <person name="Henrissat B."/>
            <person name="Kohler A."/>
            <person name="Grigoriev I.V."/>
            <person name="Martin F.M."/>
            <person name="Hacquard S."/>
        </authorList>
    </citation>
    <scope>NUCLEOTIDE SEQUENCE</scope>
    <source>
        <strain evidence="2">MPI-CAGE-AT-0016</strain>
    </source>
</reference>
<evidence type="ECO:0000256" key="1">
    <source>
        <dbReference type="SAM" id="MobiDB-lite"/>
    </source>
</evidence>
<evidence type="ECO:0000313" key="3">
    <source>
        <dbReference type="Proteomes" id="UP000813385"/>
    </source>
</evidence>
<dbReference type="PANTHER" id="PTHR43628:SF1">
    <property type="entry name" value="CHITIN SYNTHASE REGULATORY FACTOR 2-RELATED"/>
    <property type="match status" value="1"/>
</dbReference>
<feature type="region of interest" description="Disordered" evidence="1">
    <location>
        <begin position="1"/>
        <end position="136"/>
    </location>
</feature>
<dbReference type="Gene3D" id="1.25.40.10">
    <property type="entry name" value="Tetratricopeptide repeat domain"/>
    <property type="match status" value="1"/>
</dbReference>
<feature type="compositionally biased region" description="Basic and acidic residues" evidence="1">
    <location>
        <begin position="104"/>
        <end position="122"/>
    </location>
</feature>
<feature type="compositionally biased region" description="Low complexity" evidence="1">
    <location>
        <begin position="72"/>
        <end position="99"/>
    </location>
</feature>
<gene>
    <name evidence="2" type="ORF">B0T11DRAFT_271552</name>
</gene>
<dbReference type="InterPro" id="IPR011990">
    <property type="entry name" value="TPR-like_helical_dom_sf"/>
</dbReference>
<dbReference type="Pfam" id="PF08238">
    <property type="entry name" value="Sel1"/>
    <property type="match status" value="3"/>
</dbReference>
<dbReference type="SUPFAM" id="SSF81901">
    <property type="entry name" value="HCP-like"/>
    <property type="match status" value="1"/>
</dbReference>
<dbReference type="GO" id="GO:0032153">
    <property type="term" value="C:cell division site"/>
    <property type="evidence" value="ECO:0007669"/>
    <property type="project" value="TreeGrafter"/>
</dbReference>
<protein>
    <submittedName>
        <fullName evidence="2">Uncharacterized protein</fullName>
    </submittedName>
</protein>
<dbReference type="GO" id="GO:0010972">
    <property type="term" value="P:negative regulation of G2/M transition of mitotic cell cycle"/>
    <property type="evidence" value="ECO:0007669"/>
    <property type="project" value="TreeGrafter"/>
</dbReference>
<feature type="compositionally biased region" description="Polar residues" evidence="1">
    <location>
        <begin position="181"/>
        <end position="193"/>
    </location>
</feature>
<keyword evidence="3" id="KW-1185">Reference proteome</keyword>
<comment type="caution">
    <text evidence="2">The sequence shown here is derived from an EMBL/GenBank/DDBJ whole genome shotgun (WGS) entry which is preliminary data.</text>
</comment>
<dbReference type="InterPro" id="IPR052945">
    <property type="entry name" value="Mitotic_Regulator"/>
</dbReference>
<dbReference type="SMART" id="SM00671">
    <property type="entry name" value="SEL1"/>
    <property type="match status" value="3"/>
</dbReference>
<dbReference type="AlphaFoldDB" id="A0A8K0TVM4"/>
<feature type="region of interest" description="Disordered" evidence="1">
    <location>
        <begin position="149"/>
        <end position="193"/>
    </location>
</feature>
<feature type="compositionally biased region" description="Basic and acidic residues" evidence="1">
    <location>
        <begin position="149"/>
        <end position="159"/>
    </location>
</feature>
<dbReference type="PANTHER" id="PTHR43628">
    <property type="entry name" value="ACTIVATOR OF C KINASE PROTEIN 1-RELATED"/>
    <property type="match status" value="1"/>
</dbReference>
<accession>A0A8K0TVM4</accession>
<organism evidence="2 3">
    <name type="scientific">Plectosphaerella cucumerina</name>
    <dbReference type="NCBI Taxonomy" id="40658"/>
    <lineage>
        <taxon>Eukaryota</taxon>
        <taxon>Fungi</taxon>
        <taxon>Dikarya</taxon>
        <taxon>Ascomycota</taxon>
        <taxon>Pezizomycotina</taxon>
        <taxon>Sordariomycetes</taxon>
        <taxon>Hypocreomycetidae</taxon>
        <taxon>Glomerellales</taxon>
        <taxon>Plectosphaerellaceae</taxon>
        <taxon>Plectosphaerella</taxon>
    </lineage>
</organism>
<evidence type="ECO:0000313" key="2">
    <source>
        <dbReference type="EMBL" id="KAH7376076.1"/>
    </source>
</evidence>
<proteinExistence type="predicted"/>
<name>A0A8K0TVM4_9PEZI</name>